<comment type="caution">
    <text evidence="1">The sequence shown here is derived from an EMBL/GenBank/DDBJ whole genome shotgun (WGS) entry which is preliminary data.</text>
</comment>
<keyword evidence="2" id="KW-1185">Reference proteome</keyword>
<proteinExistence type="predicted"/>
<name>A0ABV0UF74_9TELE</name>
<evidence type="ECO:0000313" key="2">
    <source>
        <dbReference type="Proteomes" id="UP001482620"/>
    </source>
</evidence>
<protein>
    <submittedName>
        <fullName evidence="1">Uncharacterized protein</fullName>
    </submittedName>
</protein>
<organism evidence="1 2">
    <name type="scientific">Ilyodon furcidens</name>
    <name type="common">goldbreast splitfin</name>
    <dbReference type="NCBI Taxonomy" id="33524"/>
    <lineage>
        <taxon>Eukaryota</taxon>
        <taxon>Metazoa</taxon>
        <taxon>Chordata</taxon>
        <taxon>Craniata</taxon>
        <taxon>Vertebrata</taxon>
        <taxon>Euteleostomi</taxon>
        <taxon>Actinopterygii</taxon>
        <taxon>Neopterygii</taxon>
        <taxon>Teleostei</taxon>
        <taxon>Neoteleostei</taxon>
        <taxon>Acanthomorphata</taxon>
        <taxon>Ovalentaria</taxon>
        <taxon>Atherinomorphae</taxon>
        <taxon>Cyprinodontiformes</taxon>
        <taxon>Goodeidae</taxon>
        <taxon>Ilyodon</taxon>
    </lineage>
</organism>
<dbReference type="EMBL" id="JAHRIQ010069913">
    <property type="protein sequence ID" value="MEQ2243374.1"/>
    <property type="molecule type" value="Genomic_DNA"/>
</dbReference>
<evidence type="ECO:0000313" key="1">
    <source>
        <dbReference type="EMBL" id="MEQ2243374.1"/>
    </source>
</evidence>
<accession>A0ABV0UF74</accession>
<dbReference type="Proteomes" id="UP001482620">
    <property type="component" value="Unassembled WGS sequence"/>
</dbReference>
<gene>
    <name evidence="1" type="ORF">ILYODFUR_006499</name>
</gene>
<reference evidence="1 2" key="1">
    <citation type="submission" date="2021-06" db="EMBL/GenBank/DDBJ databases">
        <authorList>
            <person name="Palmer J.M."/>
        </authorList>
    </citation>
    <scope>NUCLEOTIDE SEQUENCE [LARGE SCALE GENOMIC DNA]</scope>
    <source>
        <strain evidence="2">if_2019</strain>
        <tissue evidence="1">Muscle</tissue>
    </source>
</reference>
<sequence>MPPTRLHCRVWCLSSWSTLKRDLLHNALKAAAISVACTCFPTTTLSSTKLSINMLGYSKQSASLGRNVVLVNCQVITLPHDDACHNTTFLHQKLVVCNV</sequence>